<feature type="transmembrane region" description="Helical" evidence="12">
    <location>
        <begin position="426"/>
        <end position="446"/>
    </location>
</feature>
<evidence type="ECO:0000256" key="12">
    <source>
        <dbReference type="RuleBase" id="RU362081"/>
    </source>
</evidence>
<dbReference type="GO" id="GO:0043682">
    <property type="term" value="F:P-type divalent copper transporter activity"/>
    <property type="evidence" value="ECO:0007669"/>
    <property type="project" value="UniProtKB-EC"/>
</dbReference>
<keyword evidence="9 12" id="KW-0472">Membrane</keyword>
<reference evidence="14 15" key="1">
    <citation type="submission" date="2016-03" db="EMBL/GenBank/DDBJ databases">
        <title>Acetic acid bacteria sequencing.</title>
        <authorList>
            <person name="Brandt J."/>
            <person name="Jakob F."/>
            <person name="Vogel R.F."/>
        </authorList>
    </citation>
    <scope>NUCLEOTIDE SEQUENCE [LARGE SCALE GENOMIC DNA]</scope>
    <source>
        <strain evidence="14 15">NBRC 101099</strain>
    </source>
</reference>
<dbReference type="EC" id="7.2.2.9" evidence="10"/>
<dbReference type="SUPFAM" id="SSF56784">
    <property type="entry name" value="HAD-like"/>
    <property type="match status" value="1"/>
</dbReference>
<feature type="domain" description="HMA" evidence="13">
    <location>
        <begin position="3"/>
        <end position="67"/>
    </location>
</feature>
<evidence type="ECO:0000313" key="15">
    <source>
        <dbReference type="Proteomes" id="UP000188604"/>
    </source>
</evidence>
<keyword evidence="8 12" id="KW-1133">Transmembrane helix</keyword>
<name>A0A1U9KQE8_9PROT</name>
<feature type="transmembrane region" description="Helical" evidence="12">
    <location>
        <begin position="216"/>
        <end position="239"/>
    </location>
</feature>
<evidence type="ECO:0000256" key="2">
    <source>
        <dbReference type="ARBA" id="ARBA00006024"/>
    </source>
</evidence>
<proteinExistence type="inferred from homology"/>
<gene>
    <name evidence="14" type="ORF">A0U93_09030</name>
</gene>
<feature type="transmembrane region" description="Helical" evidence="12">
    <location>
        <begin position="159"/>
        <end position="179"/>
    </location>
</feature>
<keyword evidence="4 12" id="KW-0479">Metal-binding</keyword>
<feature type="transmembrane region" description="Helical" evidence="12">
    <location>
        <begin position="400"/>
        <end position="420"/>
    </location>
</feature>
<evidence type="ECO:0000256" key="7">
    <source>
        <dbReference type="ARBA" id="ARBA00022967"/>
    </source>
</evidence>
<dbReference type="Proteomes" id="UP000188604">
    <property type="component" value="Chromosome"/>
</dbReference>
<dbReference type="GO" id="GO:0016887">
    <property type="term" value="F:ATP hydrolysis activity"/>
    <property type="evidence" value="ECO:0007669"/>
    <property type="project" value="InterPro"/>
</dbReference>
<feature type="transmembrane region" description="Helical" evidence="12">
    <location>
        <begin position="736"/>
        <end position="753"/>
    </location>
</feature>
<comment type="catalytic activity">
    <reaction evidence="11">
        <text>Cu(2+)(in) + ATP + H2O = Cu(2+)(out) + ADP + phosphate + H(+)</text>
        <dbReference type="Rhea" id="RHEA:10376"/>
        <dbReference type="ChEBI" id="CHEBI:15377"/>
        <dbReference type="ChEBI" id="CHEBI:15378"/>
        <dbReference type="ChEBI" id="CHEBI:29036"/>
        <dbReference type="ChEBI" id="CHEBI:30616"/>
        <dbReference type="ChEBI" id="CHEBI:43474"/>
        <dbReference type="ChEBI" id="CHEBI:456216"/>
        <dbReference type="EC" id="7.2.2.9"/>
    </reaction>
</comment>
<evidence type="ECO:0000256" key="10">
    <source>
        <dbReference type="ARBA" id="ARBA00038904"/>
    </source>
</evidence>
<evidence type="ECO:0000259" key="13">
    <source>
        <dbReference type="PROSITE" id="PS50846"/>
    </source>
</evidence>
<dbReference type="AlphaFoldDB" id="A0A1U9KQE8"/>
<dbReference type="InterPro" id="IPR059000">
    <property type="entry name" value="ATPase_P-type_domA"/>
</dbReference>
<accession>A0A1U9KQE8</accession>
<keyword evidence="12" id="KW-1003">Cell membrane</keyword>
<dbReference type="InterPro" id="IPR036412">
    <property type="entry name" value="HAD-like_sf"/>
</dbReference>
<dbReference type="SUPFAM" id="SSF81653">
    <property type="entry name" value="Calcium ATPase, transduction domain A"/>
    <property type="match status" value="1"/>
</dbReference>
<dbReference type="InterPro" id="IPR027256">
    <property type="entry name" value="P-typ_ATPase_IB"/>
</dbReference>
<dbReference type="CDD" id="cd00371">
    <property type="entry name" value="HMA"/>
    <property type="match status" value="2"/>
</dbReference>
<dbReference type="CDD" id="cd02094">
    <property type="entry name" value="P-type_ATPase_Cu-like"/>
    <property type="match status" value="1"/>
</dbReference>
<comment type="subcellular location">
    <subcellularLocation>
        <location evidence="12">Cell membrane</location>
    </subcellularLocation>
    <subcellularLocation>
        <location evidence="1">Endomembrane system</location>
        <topology evidence="1">Multi-pass membrane protein</topology>
    </subcellularLocation>
</comment>
<keyword evidence="3 12" id="KW-0812">Transmembrane</keyword>
<evidence type="ECO:0000256" key="11">
    <source>
        <dbReference type="ARBA" id="ARBA00047424"/>
    </source>
</evidence>
<dbReference type="STRING" id="320497.A0U93_09030"/>
<dbReference type="OrthoDB" id="9760802at2"/>
<dbReference type="GO" id="GO:0005524">
    <property type="term" value="F:ATP binding"/>
    <property type="evidence" value="ECO:0007669"/>
    <property type="project" value="UniProtKB-UniRule"/>
</dbReference>
<evidence type="ECO:0000256" key="9">
    <source>
        <dbReference type="ARBA" id="ARBA00023136"/>
    </source>
</evidence>
<dbReference type="SFLD" id="SFLDS00003">
    <property type="entry name" value="Haloacid_Dehalogenase"/>
    <property type="match status" value="1"/>
</dbReference>
<feature type="transmembrane region" description="Helical" evidence="12">
    <location>
        <begin position="759"/>
        <end position="779"/>
    </location>
</feature>
<dbReference type="InterPro" id="IPR036163">
    <property type="entry name" value="HMA_dom_sf"/>
</dbReference>
<dbReference type="Pfam" id="PF00122">
    <property type="entry name" value="E1-E2_ATPase"/>
    <property type="match status" value="1"/>
</dbReference>
<dbReference type="PRINTS" id="PR00119">
    <property type="entry name" value="CATATPASE"/>
</dbReference>
<dbReference type="PANTHER" id="PTHR43520:SF8">
    <property type="entry name" value="P-TYPE CU(+) TRANSPORTER"/>
    <property type="match status" value="1"/>
</dbReference>
<sequence>MSQELDFVVEGMSCAACAARIEKVLNRIDGVAALVNFANARAQVDLAEDATPSTVVEAVRRSGFDVAGREVDLSLGGMSCAACAARIEKLLNRLPVTEASVNFAAERAHVRFVPGIVSVEDMIGRIEKAGFTARLVDDEVPDDPAVRRDAAWRRERRDFVITALLAAPLFIEMAAMFAHRMLLPLWMQFVLATAVQVFGARHLYGRSWNAVRGGSANMDVLVVLGTGIAYVFSSVVFLLGLHQPVYFEASATIITLISLGRLLESRAKNRTSAGIERLLHLRPAIAHVVDGEAIIDRPVASLRVGDVFVVRPGESVPVDACVVAGASDIDESMLTGESVPVLKREKDEIFAGTMNANGTLRARATGVGADTALSRIVRMVEQAQGSKAPMQRLADRVSGVFVPVVLGLALLTFLVGWAVIGSASWSLISAVSVLVIACPCSLGLATPTAIMVGTGKGAQAGILFRHAEALERAQKLTTLVLDKTGTLTEGAPSVSDVRAAPDVGIARLLAVAVGLEQDSEHPLARAIVAHAAAEKVAPVSVSGFQAVPGQGVTAQIDGQSARLGAPRFLRENGVALDDARIADWEAQGRTVIAVALGDRPLGLIALADRLRPDAVATVRALHDRGLRVVMLTGDNARAAARVAQEAGIDDVMAEVLPGEKADRVSALRRDGAVVGMVGDGINDAPALAAADIGFAIGAGSAVAIDTADVVLMRSELTGLLDALSLSRATLAKIRQNLFFAFVYNLLGLPLAALGLLNPIVAGAAMAMSSVSVVSNSLLLNRWRPRQLARTAGSR</sequence>
<dbReference type="GO" id="GO:0005886">
    <property type="term" value="C:plasma membrane"/>
    <property type="evidence" value="ECO:0007669"/>
    <property type="project" value="UniProtKB-SubCell"/>
</dbReference>
<dbReference type="KEGG" id="nch:A0U93_09030"/>
<dbReference type="NCBIfam" id="TIGR01494">
    <property type="entry name" value="ATPase_P-type"/>
    <property type="match status" value="1"/>
</dbReference>
<dbReference type="InterPro" id="IPR008250">
    <property type="entry name" value="ATPase_P-typ_transduc_dom_A_sf"/>
</dbReference>
<evidence type="ECO:0000256" key="5">
    <source>
        <dbReference type="ARBA" id="ARBA00022741"/>
    </source>
</evidence>
<dbReference type="PROSITE" id="PS00154">
    <property type="entry name" value="ATPASE_E1_E2"/>
    <property type="match status" value="1"/>
</dbReference>
<dbReference type="FunFam" id="2.70.150.10:FF:000002">
    <property type="entry name" value="Copper-transporting ATPase 1, putative"/>
    <property type="match status" value="1"/>
</dbReference>
<dbReference type="FunFam" id="3.30.70.100:FF:000005">
    <property type="entry name" value="Copper-exporting P-type ATPase A"/>
    <property type="match status" value="1"/>
</dbReference>
<dbReference type="SFLD" id="SFLDF00027">
    <property type="entry name" value="p-type_atpase"/>
    <property type="match status" value="1"/>
</dbReference>
<dbReference type="SFLD" id="SFLDG00002">
    <property type="entry name" value="C1.7:_P-type_atpase_like"/>
    <property type="match status" value="1"/>
</dbReference>
<dbReference type="GO" id="GO:0005507">
    <property type="term" value="F:copper ion binding"/>
    <property type="evidence" value="ECO:0007669"/>
    <property type="project" value="TreeGrafter"/>
</dbReference>
<feature type="domain" description="HMA" evidence="13">
    <location>
        <begin position="69"/>
        <end position="134"/>
    </location>
</feature>
<dbReference type="SUPFAM" id="SSF81665">
    <property type="entry name" value="Calcium ATPase, transmembrane domain M"/>
    <property type="match status" value="1"/>
</dbReference>
<dbReference type="PROSITE" id="PS50846">
    <property type="entry name" value="HMA_2"/>
    <property type="match status" value="2"/>
</dbReference>
<dbReference type="SUPFAM" id="SSF55008">
    <property type="entry name" value="HMA, heavy metal-associated domain"/>
    <property type="match status" value="2"/>
</dbReference>
<dbReference type="InterPro" id="IPR017969">
    <property type="entry name" value="Heavy-metal-associated_CS"/>
</dbReference>
<dbReference type="InterPro" id="IPR001757">
    <property type="entry name" value="P_typ_ATPase"/>
</dbReference>
<keyword evidence="15" id="KW-1185">Reference proteome</keyword>
<evidence type="ECO:0000256" key="4">
    <source>
        <dbReference type="ARBA" id="ARBA00022723"/>
    </source>
</evidence>
<dbReference type="InterPro" id="IPR023298">
    <property type="entry name" value="ATPase_P-typ_TM_dom_sf"/>
</dbReference>
<dbReference type="GO" id="GO:0012505">
    <property type="term" value="C:endomembrane system"/>
    <property type="evidence" value="ECO:0007669"/>
    <property type="project" value="UniProtKB-SubCell"/>
</dbReference>
<protein>
    <recommendedName>
        <fullName evidence="10">P-type Cu(2+) transporter</fullName>
        <ecNumber evidence="10">7.2.2.9</ecNumber>
    </recommendedName>
</protein>
<dbReference type="PRINTS" id="PR00943">
    <property type="entry name" value="CUATPASE"/>
</dbReference>
<dbReference type="GO" id="GO:0055070">
    <property type="term" value="P:copper ion homeostasis"/>
    <property type="evidence" value="ECO:0007669"/>
    <property type="project" value="TreeGrafter"/>
</dbReference>
<dbReference type="PROSITE" id="PS01047">
    <property type="entry name" value="HMA_1"/>
    <property type="match status" value="2"/>
</dbReference>
<comment type="similarity">
    <text evidence="2 12">Belongs to the cation transport ATPase (P-type) (TC 3.A.3) family. Type IB subfamily.</text>
</comment>
<dbReference type="NCBIfam" id="TIGR01525">
    <property type="entry name" value="ATPase-IB_hvy"/>
    <property type="match status" value="1"/>
</dbReference>
<dbReference type="NCBIfam" id="TIGR01511">
    <property type="entry name" value="ATPase-IB1_Cu"/>
    <property type="match status" value="1"/>
</dbReference>
<dbReference type="Gene3D" id="3.30.70.100">
    <property type="match status" value="2"/>
</dbReference>
<evidence type="ECO:0000256" key="1">
    <source>
        <dbReference type="ARBA" id="ARBA00004127"/>
    </source>
</evidence>
<evidence type="ECO:0000256" key="3">
    <source>
        <dbReference type="ARBA" id="ARBA00022692"/>
    </source>
</evidence>
<dbReference type="PANTHER" id="PTHR43520">
    <property type="entry name" value="ATP7, ISOFORM B"/>
    <property type="match status" value="1"/>
</dbReference>
<evidence type="ECO:0000313" key="14">
    <source>
        <dbReference type="EMBL" id="AQS88064.1"/>
    </source>
</evidence>
<dbReference type="EMBL" id="CP014691">
    <property type="protein sequence ID" value="AQS88064.1"/>
    <property type="molecule type" value="Genomic_DNA"/>
</dbReference>
<dbReference type="Gene3D" id="3.40.50.1000">
    <property type="entry name" value="HAD superfamily/HAD-like"/>
    <property type="match status" value="1"/>
</dbReference>
<keyword evidence="6 12" id="KW-0067">ATP-binding</keyword>
<dbReference type="Gene3D" id="2.70.150.10">
    <property type="entry name" value="Calcium-transporting ATPase, cytoplasmic transduction domain A"/>
    <property type="match status" value="1"/>
</dbReference>
<dbReference type="Pfam" id="PF00403">
    <property type="entry name" value="HMA"/>
    <property type="match status" value="2"/>
</dbReference>
<dbReference type="Gene3D" id="3.40.1110.10">
    <property type="entry name" value="Calcium-transporting ATPase, cytoplasmic domain N"/>
    <property type="match status" value="1"/>
</dbReference>
<dbReference type="InterPro" id="IPR006121">
    <property type="entry name" value="HMA_dom"/>
</dbReference>
<dbReference type="Pfam" id="PF00702">
    <property type="entry name" value="Hydrolase"/>
    <property type="match status" value="1"/>
</dbReference>
<dbReference type="InterPro" id="IPR023299">
    <property type="entry name" value="ATPase_P-typ_cyto_dom_N"/>
</dbReference>
<keyword evidence="5 12" id="KW-0547">Nucleotide-binding</keyword>
<organism evidence="14 15">
    <name type="scientific">Neoasaia chiangmaiensis</name>
    <dbReference type="NCBI Taxonomy" id="320497"/>
    <lineage>
        <taxon>Bacteria</taxon>
        <taxon>Pseudomonadati</taxon>
        <taxon>Pseudomonadota</taxon>
        <taxon>Alphaproteobacteria</taxon>
        <taxon>Acetobacterales</taxon>
        <taxon>Acetobacteraceae</taxon>
        <taxon>Neoasaia</taxon>
    </lineage>
</organism>
<dbReference type="InterPro" id="IPR023214">
    <property type="entry name" value="HAD_sf"/>
</dbReference>
<dbReference type="InterPro" id="IPR044492">
    <property type="entry name" value="P_typ_ATPase_HD_dom"/>
</dbReference>
<dbReference type="InterPro" id="IPR018303">
    <property type="entry name" value="ATPase_P-typ_P_site"/>
</dbReference>
<evidence type="ECO:0000256" key="6">
    <source>
        <dbReference type="ARBA" id="ARBA00022840"/>
    </source>
</evidence>
<dbReference type="RefSeq" id="WP_077807081.1">
    <property type="nucleotide sequence ID" value="NZ_BJXS01000007.1"/>
</dbReference>
<feature type="transmembrane region" description="Helical" evidence="12">
    <location>
        <begin position="245"/>
        <end position="263"/>
    </location>
</feature>
<feature type="transmembrane region" description="Helical" evidence="12">
    <location>
        <begin position="185"/>
        <end position="204"/>
    </location>
</feature>
<evidence type="ECO:0000256" key="8">
    <source>
        <dbReference type="ARBA" id="ARBA00022989"/>
    </source>
</evidence>
<keyword evidence="7" id="KW-1278">Translocase</keyword>